<feature type="transmembrane region" description="Helical" evidence="5">
    <location>
        <begin position="95"/>
        <end position="118"/>
    </location>
</feature>
<keyword evidence="2 5" id="KW-0812">Transmembrane</keyword>
<keyword evidence="4 5" id="KW-0472">Membrane</keyword>
<dbReference type="Pfam" id="PF09685">
    <property type="entry name" value="MamF_MmsF"/>
    <property type="match status" value="1"/>
</dbReference>
<gene>
    <name evidence="6" type="ORF">G6047_09535</name>
</gene>
<keyword evidence="7" id="KW-1185">Reference proteome</keyword>
<keyword evidence="3 5" id="KW-1133">Transmembrane helix</keyword>
<feature type="transmembrane region" description="Helical" evidence="5">
    <location>
        <begin position="20"/>
        <end position="48"/>
    </location>
</feature>
<evidence type="ECO:0000256" key="1">
    <source>
        <dbReference type="ARBA" id="ARBA00004141"/>
    </source>
</evidence>
<evidence type="ECO:0000256" key="2">
    <source>
        <dbReference type="ARBA" id="ARBA00022692"/>
    </source>
</evidence>
<accession>A0A972JJM9</accession>
<organism evidence="6 7">
    <name type="scientific">Flavobacterium silvaticum</name>
    <dbReference type="NCBI Taxonomy" id="1852020"/>
    <lineage>
        <taxon>Bacteria</taxon>
        <taxon>Pseudomonadati</taxon>
        <taxon>Bacteroidota</taxon>
        <taxon>Flavobacteriia</taxon>
        <taxon>Flavobacteriales</taxon>
        <taxon>Flavobacteriaceae</taxon>
        <taxon>Flavobacterium</taxon>
    </lineage>
</organism>
<evidence type="ECO:0000313" key="7">
    <source>
        <dbReference type="Proteomes" id="UP000712080"/>
    </source>
</evidence>
<dbReference type="EMBL" id="JAAMPU010000105">
    <property type="protein sequence ID" value="NMH28272.1"/>
    <property type="molecule type" value="Genomic_DNA"/>
</dbReference>
<proteinExistence type="predicted"/>
<dbReference type="Proteomes" id="UP000712080">
    <property type="component" value="Unassembled WGS sequence"/>
</dbReference>
<name>A0A972JJM9_9FLAO</name>
<evidence type="ECO:0000256" key="4">
    <source>
        <dbReference type="ARBA" id="ARBA00023136"/>
    </source>
</evidence>
<sequence>MTTTFPYKPFEHECEKASNSYLMSLVAIVAGLPMPIVNVIATFFYWVANRKSTFFVRWHCTQALISQIALMPFNSVLFWWTISLIMGEETISNEYFAYLFTLLLFNAVEFGSTIYCAVQTRKGKHVELWFVGGITNMICTK</sequence>
<evidence type="ECO:0000313" key="6">
    <source>
        <dbReference type="EMBL" id="NMH28272.1"/>
    </source>
</evidence>
<comment type="subcellular location">
    <subcellularLocation>
        <location evidence="1">Membrane</location>
        <topology evidence="1">Multi-pass membrane protein</topology>
    </subcellularLocation>
</comment>
<evidence type="ECO:0000256" key="5">
    <source>
        <dbReference type="SAM" id="Phobius"/>
    </source>
</evidence>
<reference evidence="6" key="1">
    <citation type="submission" date="2020-02" db="EMBL/GenBank/DDBJ databases">
        <title>Flavobacterium sp. genome.</title>
        <authorList>
            <person name="Jung H.S."/>
            <person name="Baek J.H."/>
            <person name="Jeon C.O."/>
        </authorList>
    </citation>
    <scope>NUCLEOTIDE SEQUENCE</scope>
    <source>
        <strain evidence="6">SE-s28</strain>
    </source>
</reference>
<dbReference type="AlphaFoldDB" id="A0A972JJM9"/>
<comment type="caution">
    <text evidence="6">The sequence shown here is derived from an EMBL/GenBank/DDBJ whole genome shotgun (WGS) entry which is preliminary data.</text>
</comment>
<evidence type="ECO:0000256" key="3">
    <source>
        <dbReference type="ARBA" id="ARBA00022989"/>
    </source>
</evidence>
<dbReference type="InterPro" id="IPR019109">
    <property type="entry name" value="MamF_MmsF"/>
</dbReference>
<feature type="transmembrane region" description="Helical" evidence="5">
    <location>
        <begin position="60"/>
        <end position="83"/>
    </location>
</feature>
<protein>
    <submittedName>
        <fullName evidence="6">DUF4870 domain-containing protein</fullName>
    </submittedName>
</protein>
<dbReference type="RefSeq" id="WP_169527382.1">
    <property type="nucleotide sequence ID" value="NZ_JAAMPU010000105.1"/>
</dbReference>